<sequence>MQEHYDFIILGTGLKECLLSGLLSVHGKKVLHMDRNDYYGGASASLTLEQLFEQQGKGEAPPAELGRSREWSIDIVPKYLLAGGRLVKALTHTNVTRYLDFMSVQGSYVTRKGKVRKVPATAGEALKSSLMGPFEKRRMAKFLEFVRDFDPEKPETAKGLDLKAQPMSEVWAKFKLEPDTVDFLGHAMGLYLTDEYLERPGIECVDRIRLYVESLARFGNSPYIYPQYGIGDLPQAFARLSAIYGGVYMMRKPIEEILFNEDGTVRGIKSEGEEATCDVLIGDPSYFSDYVEATEKIVRAICILQTPIAGTTGSAQIIMPQKQLGRKNDVYVTAQTHDLMTVAKNYLLGFASTTVETENPEAELQPAFDLMGPILHKFVTVSDYLVPVKEKLAGKKIYVTSSYDATSHFETTIDDVIKIYEEVSGEVLDLDAKIAQPGVDQE</sequence>
<dbReference type="OrthoDB" id="9446342at2759"/>
<dbReference type="GO" id="GO:0005093">
    <property type="term" value="F:Rab GDP-dissociation inhibitor activity"/>
    <property type="evidence" value="ECO:0007669"/>
    <property type="project" value="InterPro"/>
</dbReference>
<accession>A0A8J6E199</accession>
<evidence type="ECO:0000313" key="3">
    <source>
        <dbReference type="EMBL" id="KAG9393203.1"/>
    </source>
</evidence>
<dbReference type="AlphaFoldDB" id="A0A8J6E199"/>
<dbReference type="PANTHER" id="PTHR11787">
    <property type="entry name" value="RAB GDP-DISSOCIATION INHIBITOR"/>
    <property type="match status" value="1"/>
</dbReference>
<dbReference type="GO" id="GO:0016192">
    <property type="term" value="P:vesicle-mediated transport"/>
    <property type="evidence" value="ECO:0007669"/>
    <property type="project" value="TreeGrafter"/>
</dbReference>
<dbReference type="Gene3D" id="1.10.405.10">
    <property type="entry name" value="Guanine Nucleotide Dissociation Inhibitor, domain 1"/>
    <property type="match status" value="1"/>
</dbReference>
<gene>
    <name evidence="3" type="ORF">J8273_3336</name>
</gene>
<dbReference type="PRINTS" id="PR00892">
    <property type="entry name" value="RABGDI"/>
</dbReference>
<evidence type="ECO:0000313" key="4">
    <source>
        <dbReference type="Proteomes" id="UP000717585"/>
    </source>
</evidence>
<dbReference type="InterPro" id="IPR036188">
    <property type="entry name" value="FAD/NAD-bd_sf"/>
</dbReference>
<dbReference type="Gene3D" id="3.30.519.10">
    <property type="entry name" value="Guanine Nucleotide Dissociation Inhibitor, domain 2"/>
    <property type="match status" value="1"/>
</dbReference>
<name>A0A8J6E199_9EUKA</name>
<protein>
    <recommendedName>
        <fullName evidence="2">Rab GDP dissociation inhibitor</fullName>
    </recommendedName>
</protein>
<dbReference type="InterPro" id="IPR000806">
    <property type="entry name" value="RabGDI"/>
</dbReference>
<dbReference type="Proteomes" id="UP000717585">
    <property type="component" value="Unassembled WGS sequence"/>
</dbReference>
<dbReference type="GO" id="GO:0015031">
    <property type="term" value="P:protein transport"/>
    <property type="evidence" value="ECO:0007669"/>
    <property type="project" value="InterPro"/>
</dbReference>
<comment type="similarity">
    <text evidence="1 2">Belongs to the Rab GDI family.</text>
</comment>
<evidence type="ECO:0000256" key="1">
    <source>
        <dbReference type="ARBA" id="ARBA00005593"/>
    </source>
</evidence>
<dbReference type="SUPFAM" id="SSF54373">
    <property type="entry name" value="FAD-linked reductases, C-terminal domain"/>
    <property type="match status" value="1"/>
</dbReference>
<proteinExistence type="inferred from homology"/>
<dbReference type="GO" id="GO:0005737">
    <property type="term" value="C:cytoplasm"/>
    <property type="evidence" value="ECO:0007669"/>
    <property type="project" value="TreeGrafter"/>
</dbReference>
<dbReference type="SUPFAM" id="SSF51905">
    <property type="entry name" value="FAD/NAD(P)-binding domain"/>
    <property type="match status" value="2"/>
</dbReference>
<reference evidence="3" key="1">
    <citation type="submission" date="2021-05" db="EMBL/GenBank/DDBJ databases">
        <title>A free-living protist that lacks canonical eukaryotic 1 DNA replication and segregation systems.</title>
        <authorList>
            <person name="Salas-Leiva D.E."/>
            <person name="Tromer E.C."/>
            <person name="Curtis B.A."/>
            <person name="Jerlstrom-Hultqvist J."/>
            <person name="Kolisko M."/>
            <person name="Yi Z."/>
            <person name="Salas-Leiva J.S."/>
            <person name="Gallot-Lavallee L."/>
            <person name="Kops G.J.P.L."/>
            <person name="Archibald J.M."/>
            <person name="Simpson A.G.B."/>
            <person name="Roger A.J."/>
        </authorList>
    </citation>
    <scope>NUCLEOTIDE SEQUENCE</scope>
    <source>
        <strain evidence="3">BICM</strain>
    </source>
</reference>
<dbReference type="PRINTS" id="PR00891">
    <property type="entry name" value="RABGDIREP"/>
</dbReference>
<dbReference type="Pfam" id="PF00996">
    <property type="entry name" value="GDI"/>
    <property type="match status" value="1"/>
</dbReference>
<organism evidence="3 4">
    <name type="scientific">Carpediemonas membranifera</name>
    <dbReference type="NCBI Taxonomy" id="201153"/>
    <lineage>
        <taxon>Eukaryota</taxon>
        <taxon>Metamonada</taxon>
        <taxon>Carpediemonas-like organisms</taxon>
        <taxon>Carpediemonas</taxon>
    </lineage>
</organism>
<dbReference type="PANTHER" id="PTHR11787:SF8">
    <property type="entry name" value="RAB GDP DISSOCIATION INHIBITOR"/>
    <property type="match status" value="1"/>
</dbReference>
<comment type="caution">
    <text evidence="3">The sequence shown here is derived from an EMBL/GenBank/DDBJ whole genome shotgun (WGS) entry which is preliminary data.</text>
</comment>
<dbReference type="GO" id="GO:0007264">
    <property type="term" value="P:small GTPase-mediated signal transduction"/>
    <property type="evidence" value="ECO:0007669"/>
    <property type="project" value="InterPro"/>
</dbReference>
<dbReference type="EMBL" id="JAHDYR010000025">
    <property type="protein sequence ID" value="KAG9393203.1"/>
    <property type="molecule type" value="Genomic_DNA"/>
</dbReference>
<dbReference type="FunFam" id="1.10.405.10:FF:000001">
    <property type="entry name" value="Rab GDP dissociation inhibitor"/>
    <property type="match status" value="1"/>
</dbReference>
<dbReference type="Gene3D" id="3.50.50.60">
    <property type="entry name" value="FAD/NAD(P)-binding domain"/>
    <property type="match status" value="1"/>
</dbReference>
<evidence type="ECO:0000256" key="2">
    <source>
        <dbReference type="RuleBase" id="RU363124"/>
    </source>
</evidence>
<keyword evidence="4" id="KW-1185">Reference proteome</keyword>
<dbReference type="InterPro" id="IPR018203">
    <property type="entry name" value="GDP_dissociation_inhibitor"/>
</dbReference>